<accession>A0A819YLX2</accession>
<sequence length="58" mass="6428">DIGAQESKENLITTSKSTAYVTQLPSHLGRAQYRPSRQGLPSHTCSIEECGQLCQNMY</sequence>
<feature type="non-terminal residue" evidence="1">
    <location>
        <position position="1"/>
    </location>
</feature>
<comment type="caution">
    <text evidence="1">The sequence shown here is derived from an EMBL/GenBank/DDBJ whole genome shotgun (WGS) entry which is preliminary data.</text>
</comment>
<dbReference type="AlphaFoldDB" id="A0A819YLX2"/>
<protein>
    <submittedName>
        <fullName evidence="1">Uncharacterized protein</fullName>
    </submittedName>
</protein>
<dbReference type="EMBL" id="CAJOAY010007128">
    <property type="protein sequence ID" value="CAF4159069.1"/>
    <property type="molecule type" value="Genomic_DNA"/>
</dbReference>
<gene>
    <name evidence="1" type="ORF">OKA104_LOCUS38685</name>
</gene>
<reference evidence="1" key="1">
    <citation type="submission" date="2021-02" db="EMBL/GenBank/DDBJ databases">
        <authorList>
            <person name="Nowell W R."/>
        </authorList>
    </citation>
    <scope>NUCLEOTIDE SEQUENCE</scope>
</reference>
<dbReference type="Proteomes" id="UP000663881">
    <property type="component" value="Unassembled WGS sequence"/>
</dbReference>
<organism evidence="1 2">
    <name type="scientific">Adineta steineri</name>
    <dbReference type="NCBI Taxonomy" id="433720"/>
    <lineage>
        <taxon>Eukaryota</taxon>
        <taxon>Metazoa</taxon>
        <taxon>Spiralia</taxon>
        <taxon>Gnathifera</taxon>
        <taxon>Rotifera</taxon>
        <taxon>Eurotatoria</taxon>
        <taxon>Bdelloidea</taxon>
        <taxon>Adinetida</taxon>
        <taxon>Adinetidae</taxon>
        <taxon>Adineta</taxon>
    </lineage>
</organism>
<name>A0A819YLX2_9BILA</name>
<proteinExistence type="predicted"/>
<evidence type="ECO:0000313" key="1">
    <source>
        <dbReference type="EMBL" id="CAF4159069.1"/>
    </source>
</evidence>
<evidence type="ECO:0000313" key="2">
    <source>
        <dbReference type="Proteomes" id="UP000663881"/>
    </source>
</evidence>